<protein>
    <submittedName>
        <fullName evidence="1">Uncharacterized protein</fullName>
    </submittedName>
</protein>
<organism evidence="1 2">
    <name type="scientific">Lacticaseibacillus paracasei subsp. paracasei Lpp49</name>
    <dbReference type="NCBI Taxonomy" id="1256213"/>
    <lineage>
        <taxon>Bacteria</taxon>
        <taxon>Bacillati</taxon>
        <taxon>Bacillota</taxon>
        <taxon>Bacilli</taxon>
        <taxon>Lactobacillales</taxon>
        <taxon>Lactobacillaceae</taxon>
        <taxon>Lacticaseibacillus</taxon>
    </lineage>
</organism>
<comment type="caution">
    <text evidence="1">The sequence shown here is derived from an EMBL/GenBank/DDBJ whole genome shotgun (WGS) entry which is preliminary data.</text>
</comment>
<accession>A0ABC9T8N2</accession>
<gene>
    <name evidence="1" type="ORF">Lpp49_14607</name>
</gene>
<sequence>MTNGIFVTENKRLDYQGSAIVNSILTGDIYEKNFTNIQKNGQIFIGKNWI</sequence>
<reference evidence="1 2" key="1">
    <citation type="journal article" date="2013" name="PLoS ONE">
        <title>Lactobacillus paracasei comparative genomics: towards species pan-genome definition and exploitation of diversity.</title>
        <authorList>
            <person name="Smokvina T."/>
            <person name="Wels M."/>
            <person name="Polka J."/>
            <person name="Chervaux C."/>
            <person name="Brisse S."/>
            <person name="Boekhorst J."/>
            <person name="van Hylckama Vlieg J.E."/>
            <person name="Siezen R.J."/>
        </authorList>
    </citation>
    <scope>NUCLEOTIDE SEQUENCE [LARGE SCALE GENOMIC DNA]</scope>
    <source>
        <strain evidence="1 2">Lpp49</strain>
    </source>
</reference>
<evidence type="ECO:0000313" key="2">
    <source>
        <dbReference type="Proteomes" id="UP000014310"/>
    </source>
</evidence>
<evidence type="ECO:0000313" key="1">
    <source>
        <dbReference type="EMBL" id="EPC88902.1"/>
    </source>
</evidence>
<dbReference type="AlphaFoldDB" id="A0ABC9T8N2"/>
<proteinExistence type="predicted"/>
<dbReference type="RefSeq" id="WP_012492037.1">
    <property type="nucleotide sequence ID" value="NZ_ANKJ01000095.1"/>
</dbReference>
<dbReference type="Proteomes" id="UP000014310">
    <property type="component" value="Unassembled WGS sequence"/>
</dbReference>
<name>A0ABC9T8N2_LACPA</name>
<dbReference type="EMBL" id="ANKJ01000095">
    <property type="protein sequence ID" value="EPC88902.1"/>
    <property type="molecule type" value="Genomic_DNA"/>
</dbReference>